<dbReference type="InterPro" id="IPR052513">
    <property type="entry name" value="Thioester_dehydratase-like"/>
</dbReference>
<accession>A0ABV9F2L6</accession>
<proteinExistence type="predicted"/>
<dbReference type="Proteomes" id="UP001595957">
    <property type="component" value="Unassembled WGS sequence"/>
</dbReference>
<name>A0ABV9F2L6_9SPHN</name>
<gene>
    <name evidence="2" type="ORF">ACFO3E_16825</name>
</gene>
<dbReference type="SUPFAM" id="SSF50249">
    <property type="entry name" value="Nucleic acid-binding proteins"/>
    <property type="match status" value="1"/>
</dbReference>
<comment type="caution">
    <text evidence="2">The sequence shown here is derived from an EMBL/GenBank/DDBJ whole genome shotgun (WGS) entry which is preliminary data.</text>
</comment>
<dbReference type="PANTHER" id="PTHR34075:SF5">
    <property type="entry name" value="BLR3430 PROTEIN"/>
    <property type="match status" value="1"/>
</dbReference>
<dbReference type="Pfam" id="PF01796">
    <property type="entry name" value="OB_ChsH2_C"/>
    <property type="match status" value="1"/>
</dbReference>
<dbReference type="RefSeq" id="WP_380806506.1">
    <property type="nucleotide sequence ID" value="NZ_JBHSFZ010000058.1"/>
</dbReference>
<keyword evidence="3" id="KW-1185">Reference proteome</keyword>
<evidence type="ECO:0000313" key="2">
    <source>
        <dbReference type="EMBL" id="MFC4595827.1"/>
    </source>
</evidence>
<dbReference type="InterPro" id="IPR012340">
    <property type="entry name" value="NA-bd_OB-fold"/>
</dbReference>
<dbReference type="EMBL" id="JBHSFZ010000058">
    <property type="protein sequence ID" value="MFC4595827.1"/>
    <property type="molecule type" value="Genomic_DNA"/>
</dbReference>
<reference evidence="3" key="1">
    <citation type="journal article" date="2019" name="Int. J. Syst. Evol. Microbiol.">
        <title>The Global Catalogue of Microorganisms (GCM) 10K type strain sequencing project: providing services to taxonomists for standard genome sequencing and annotation.</title>
        <authorList>
            <consortium name="The Broad Institute Genomics Platform"/>
            <consortium name="The Broad Institute Genome Sequencing Center for Infectious Disease"/>
            <person name="Wu L."/>
            <person name="Ma J."/>
        </authorList>
    </citation>
    <scope>NUCLEOTIDE SEQUENCE [LARGE SCALE GENOMIC DNA]</scope>
    <source>
        <strain evidence="3">NBRC 103632</strain>
    </source>
</reference>
<evidence type="ECO:0000313" key="3">
    <source>
        <dbReference type="Proteomes" id="UP001595957"/>
    </source>
</evidence>
<evidence type="ECO:0000259" key="1">
    <source>
        <dbReference type="Pfam" id="PF01796"/>
    </source>
</evidence>
<dbReference type="InterPro" id="IPR002878">
    <property type="entry name" value="ChsH2_C"/>
</dbReference>
<feature type="domain" description="ChsH2 C-terminal OB-fold" evidence="1">
    <location>
        <begin position="54"/>
        <end position="117"/>
    </location>
</feature>
<protein>
    <submittedName>
        <fullName evidence="2">Zn-ribbon domain-containing OB-fold protein</fullName>
    </submittedName>
</protein>
<organism evidence="2 3">
    <name type="scientific">Sphingobium tyrosinilyticum</name>
    <dbReference type="NCBI Taxonomy" id="2715436"/>
    <lineage>
        <taxon>Bacteria</taxon>
        <taxon>Pseudomonadati</taxon>
        <taxon>Pseudomonadota</taxon>
        <taxon>Alphaproteobacteria</taxon>
        <taxon>Sphingomonadales</taxon>
        <taxon>Sphingomonadaceae</taxon>
        <taxon>Sphingobium</taxon>
    </lineage>
</organism>
<dbReference type="PANTHER" id="PTHR34075">
    <property type="entry name" value="BLR3430 PROTEIN"/>
    <property type="match status" value="1"/>
</dbReference>
<sequence>MSDIAPLITGDPDAPFWTAWKDDERFLLHRCGICGRSEWPATCCPDHGMAAMQWVEGSGRGAVDTFTIFHRAYTAELAAEVPYSLIVIRLDEGPYFHSRLVDADLSALKTGLRVRLRRDAGDDFPLFVPE</sequence>